<dbReference type="Gene3D" id="2.60.120.260">
    <property type="entry name" value="Galactose-binding domain-like"/>
    <property type="match status" value="1"/>
</dbReference>
<dbReference type="SMART" id="SM00939">
    <property type="entry name" value="PepX_C"/>
    <property type="match status" value="1"/>
</dbReference>
<dbReference type="Proteomes" id="UP000182631">
    <property type="component" value="Unassembled WGS sequence"/>
</dbReference>
<dbReference type="InterPro" id="IPR013736">
    <property type="entry name" value="Xaa-Pro_dipept_C"/>
</dbReference>
<dbReference type="SUPFAM" id="SSF53474">
    <property type="entry name" value="alpha/beta-Hydrolases"/>
    <property type="match status" value="1"/>
</dbReference>
<dbReference type="OrthoDB" id="319764at2"/>
<gene>
    <name evidence="4" type="ORF">FLM9_480</name>
</gene>
<organism evidence="4 5">
    <name type="scientific">Candidatus Synechococcus spongiarum</name>
    <dbReference type="NCBI Taxonomy" id="431041"/>
    <lineage>
        <taxon>Bacteria</taxon>
        <taxon>Bacillati</taxon>
        <taxon>Cyanobacteriota</taxon>
        <taxon>Cyanophyceae</taxon>
        <taxon>Synechococcales</taxon>
        <taxon>Synechococcaceae</taxon>
        <taxon>Synechococcus</taxon>
    </lineage>
</organism>
<dbReference type="InterPro" id="IPR029058">
    <property type="entry name" value="AB_hydrolase_fold"/>
</dbReference>
<feature type="domain" description="Xaa-Pro dipeptidyl-peptidase C-terminal" evidence="3">
    <location>
        <begin position="286"/>
        <end position="521"/>
    </location>
</feature>
<dbReference type="Pfam" id="PF02129">
    <property type="entry name" value="Peptidase_S15"/>
    <property type="match status" value="1"/>
</dbReference>
<evidence type="ECO:0000256" key="1">
    <source>
        <dbReference type="ARBA" id="ARBA00022801"/>
    </source>
</evidence>
<evidence type="ECO:0000313" key="5">
    <source>
        <dbReference type="Proteomes" id="UP000182631"/>
    </source>
</evidence>
<dbReference type="GO" id="GO:0008239">
    <property type="term" value="F:dipeptidyl-peptidase activity"/>
    <property type="evidence" value="ECO:0007669"/>
    <property type="project" value="InterPro"/>
</dbReference>
<protein>
    <submittedName>
        <fullName evidence="4">Alpha/beta superfamily hydrolase</fullName>
    </submittedName>
</protein>
<reference evidence="5" key="1">
    <citation type="submission" date="2016-02" db="EMBL/GenBank/DDBJ databases">
        <authorList>
            <person name="liu f."/>
        </authorList>
    </citation>
    <scope>NUCLEOTIDE SEQUENCE [LARGE SCALE GENOMIC DNA]</scope>
</reference>
<keyword evidence="1 4" id="KW-0378">Hydrolase</keyword>
<evidence type="ECO:0000256" key="2">
    <source>
        <dbReference type="SAM" id="MobiDB-lite"/>
    </source>
</evidence>
<feature type="region of interest" description="Disordered" evidence="2">
    <location>
        <begin position="342"/>
        <end position="363"/>
    </location>
</feature>
<keyword evidence="5" id="KW-1185">Reference proteome</keyword>
<proteinExistence type="predicted"/>
<name>A0A164YW25_9SYNE</name>
<evidence type="ECO:0000259" key="3">
    <source>
        <dbReference type="SMART" id="SM00939"/>
    </source>
</evidence>
<dbReference type="InterPro" id="IPR008979">
    <property type="entry name" value="Galactose-bd-like_sf"/>
</dbReference>
<dbReference type="InterPro" id="IPR000383">
    <property type="entry name" value="Xaa-Pro-like_dom"/>
</dbReference>
<dbReference type="InterPro" id="IPR005674">
    <property type="entry name" value="CocE/Ser_esterase"/>
</dbReference>
<dbReference type="SUPFAM" id="SSF49785">
    <property type="entry name" value="Galactose-binding domain-like"/>
    <property type="match status" value="1"/>
</dbReference>
<dbReference type="RefSeq" id="WP_102135453.1">
    <property type="nucleotide sequence ID" value="NZ_FITM01000056.1"/>
</dbReference>
<evidence type="ECO:0000313" key="4">
    <source>
        <dbReference type="EMBL" id="SAY38584.1"/>
    </source>
</evidence>
<dbReference type="NCBIfam" id="TIGR00976">
    <property type="entry name" value="CocE_NonD"/>
    <property type="match status" value="1"/>
</dbReference>
<dbReference type="Gene3D" id="3.40.50.1820">
    <property type="entry name" value="alpha/beta hydrolase"/>
    <property type="match status" value="1"/>
</dbReference>
<dbReference type="Gene3D" id="1.10.3020.10">
    <property type="entry name" value="alpha-amino acid ester hydrolase ( Helical cap domain)"/>
    <property type="match status" value="1"/>
</dbReference>
<dbReference type="EMBL" id="FITM01000056">
    <property type="protein sequence ID" value="SAY38584.1"/>
    <property type="molecule type" value="Genomic_DNA"/>
</dbReference>
<accession>A0A164YW25</accession>
<sequence length="541" mass="59248">MGAAGTLPDVAHDQRQLVLPDGVALQASCWRLRHGGPWPALLMRQPYGRALASTMVYAHPAWYAAHGYLVVVQDVRGCGDSGGNFRLFANEARDGSCTMAWLRAQPDCNGRVGCYGFSYQGLTQLLWDGPDGPDCTAPAMAGLSLQHHWCQDGRADWWVLGLAWALQLAAATCQRRGDGVAYGRIRKALHRQDFIEEGWGLLQQVDPENHLLRWWSGDWESPVAAAGLEAVLRRPMLLIGGWYDPYLRGVTALHEQSLKAGGSPRLVVGPWTHGNWHGGQLDQRQLAFFNHHLKDCPPEQPQAAVQLFDVGCGHWWRGAHWPRQALERWRLRGQGLSGVDPHAGVLLPPSGKTGAATGAGGRDRLVLDPWRPTPARGGHLDVQAGPADRHDLDCRSDVLTFTTPPLPRALILSGTVWLRLRAASEGRGFDLCCALSRVWDVDGRLQVEQLSMGVGRWLGPQAQDLAWRQVGFQPLLRTVPAGGRLRLSIALAGWPLIGINPGNGQAPHAVAAHERQVVVVEFCWDEACLELPLQQPDQAAA</sequence>
<dbReference type="AlphaFoldDB" id="A0A164YW25"/>
<dbReference type="Pfam" id="PF08530">
    <property type="entry name" value="PepX_C"/>
    <property type="match status" value="1"/>
</dbReference>